<dbReference type="Gene3D" id="3.10.50.10">
    <property type="match status" value="1"/>
</dbReference>
<evidence type="ECO:0000256" key="1">
    <source>
        <dbReference type="ARBA" id="ARBA00023157"/>
    </source>
</evidence>
<keyword evidence="2" id="KW-0472">Membrane</keyword>
<dbReference type="InterPro" id="IPR050314">
    <property type="entry name" value="Glycosyl_Hydrlase_18"/>
</dbReference>
<dbReference type="InterPro" id="IPR011583">
    <property type="entry name" value="Chitinase_II/V-like_cat"/>
</dbReference>
<dbReference type="EMBL" id="JASPKZ010007297">
    <property type="protein sequence ID" value="KAJ9585129.1"/>
    <property type="molecule type" value="Genomic_DNA"/>
</dbReference>
<feature type="domain" description="GH18" evidence="3">
    <location>
        <begin position="56"/>
        <end position="403"/>
    </location>
</feature>
<keyword evidence="2" id="KW-0812">Transmembrane</keyword>
<dbReference type="Gene3D" id="3.20.20.80">
    <property type="entry name" value="Glycosidases"/>
    <property type="match status" value="1"/>
</dbReference>
<comment type="caution">
    <text evidence="4">The sequence shown here is derived from an EMBL/GenBank/DDBJ whole genome shotgun (WGS) entry which is preliminary data.</text>
</comment>
<dbReference type="InterPro" id="IPR029070">
    <property type="entry name" value="Chitinase_insertion_sf"/>
</dbReference>
<proteinExistence type="predicted"/>
<dbReference type="PANTHER" id="PTHR11177:SF360">
    <property type="entry name" value="CHITINASE 4-RELATED"/>
    <property type="match status" value="1"/>
</dbReference>
<keyword evidence="2" id="KW-1133">Transmembrane helix</keyword>
<dbReference type="InterPro" id="IPR001223">
    <property type="entry name" value="Glyco_hydro18_cat"/>
</dbReference>
<dbReference type="AlphaFoldDB" id="A0AAD7ZQL9"/>
<dbReference type="Proteomes" id="UP001233999">
    <property type="component" value="Unassembled WGS sequence"/>
</dbReference>
<accession>A0AAD7ZQL9</accession>
<reference evidence="4" key="2">
    <citation type="submission" date="2023-05" db="EMBL/GenBank/DDBJ databases">
        <authorList>
            <person name="Fouks B."/>
        </authorList>
    </citation>
    <scope>NUCLEOTIDE SEQUENCE</scope>
    <source>
        <strain evidence="4">Stay&amp;Tobe</strain>
        <tissue evidence="4">Testes</tissue>
    </source>
</reference>
<gene>
    <name evidence="4" type="ORF">L9F63_003081</name>
</gene>
<feature type="transmembrane region" description="Helical" evidence="2">
    <location>
        <begin position="37"/>
        <end position="56"/>
    </location>
</feature>
<dbReference type="SUPFAM" id="SSF54556">
    <property type="entry name" value="Chitinase insertion domain"/>
    <property type="match status" value="1"/>
</dbReference>
<dbReference type="GO" id="GO:0005576">
    <property type="term" value="C:extracellular region"/>
    <property type="evidence" value="ECO:0007669"/>
    <property type="project" value="TreeGrafter"/>
</dbReference>
<dbReference type="GO" id="GO:0005975">
    <property type="term" value="P:carbohydrate metabolic process"/>
    <property type="evidence" value="ECO:0007669"/>
    <property type="project" value="InterPro"/>
</dbReference>
<evidence type="ECO:0000256" key="2">
    <source>
        <dbReference type="SAM" id="Phobius"/>
    </source>
</evidence>
<feature type="non-terminal residue" evidence="4">
    <location>
        <position position="403"/>
    </location>
</feature>
<dbReference type="GO" id="GO:0004568">
    <property type="term" value="F:chitinase activity"/>
    <property type="evidence" value="ECO:0007669"/>
    <property type="project" value="TreeGrafter"/>
</dbReference>
<evidence type="ECO:0000313" key="5">
    <source>
        <dbReference type="Proteomes" id="UP001233999"/>
    </source>
</evidence>
<keyword evidence="5" id="KW-1185">Reference proteome</keyword>
<dbReference type="InterPro" id="IPR017853">
    <property type="entry name" value="GH"/>
</dbReference>
<protein>
    <recommendedName>
        <fullName evidence="3">GH18 domain-containing protein</fullName>
    </recommendedName>
</protein>
<dbReference type="Pfam" id="PF00704">
    <property type="entry name" value="Glyco_hydro_18"/>
    <property type="match status" value="1"/>
</dbReference>
<reference evidence="4" key="1">
    <citation type="journal article" date="2023" name="IScience">
        <title>Live-bearing cockroach genome reveals convergent evolutionary mechanisms linked to viviparity in insects and beyond.</title>
        <authorList>
            <person name="Fouks B."/>
            <person name="Harrison M.C."/>
            <person name="Mikhailova A.A."/>
            <person name="Marchal E."/>
            <person name="English S."/>
            <person name="Carruthers M."/>
            <person name="Jennings E.C."/>
            <person name="Chiamaka E.L."/>
            <person name="Frigard R.A."/>
            <person name="Pippel M."/>
            <person name="Attardo G.M."/>
            <person name="Benoit J.B."/>
            <person name="Bornberg-Bauer E."/>
            <person name="Tobe S.S."/>
        </authorList>
    </citation>
    <scope>NUCLEOTIDE SEQUENCE</scope>
    <source>
        <strain evidence="4">Stay&amp;Tobe</strain>
    </source>
</reference>
<name>A0AAD7ZQL9_DIPPU</name>
<dbReference type="FunFam" id="3.10.50.10:FF:000001">
    <property type="entry name" value="Chitinase 3-like 1"/>
    <property type="match status" value="1"/>
</dbReference>
<dbReference type="GO" id="GO:0006032">
    <property type="term" value="P:chitin catabolic process"/>
    <property type="evidence" value="ECO:0007669"/>
    <property type="project" value="TreeGrafter"/>
</dbReference>
<evidence type="ECO:0000313" key="4">
    <source>
        <dbReference type="EMBL" id="KAJ9585129.1"/>
    </source>
</evidence>
<sequence>MVADVQYARVSTSIPTVNVANRSALCQSTNFRSNMKCWLLLAAVFASACLLQVNSYRIVCYFANWAIYRSGNGKFQVGDINADLCTHHIYAFAGLNSDGEVLIRDQYVDIQYGGFADFNAMKNDHPNIVTMIAIGGGDAGTEAFTAIVNDAGKLNTFVDNIVNFISTYGFHGADIDWEFPTTNEKAGYVELLRLLRTKFDQNGYVLSAAVPGDYGSVANAYDISSVSQYVDFLNVMTYDMHGAWESATGENSPLYAGPADTTEYSKYQNVDYMMKFYINSGAAAEKLNLGVGAYGRTFTLADSSNNGVGAPISGAGDLGPYTGGEGSWNYNEICMMIGRGDLTEHWNDDQYSAYATGGDQWVGYDNVRAIGYKMQYIKDNGIGGAMVWTIDMDDFNNICGKEG</sequence>
<dbReference type="PROSITE" id="PS51910">
    <property type="entry name" value="GH18_2"/>
    <property type="match status" value="1"/>
</dbReference>
<evidence type="ECO:0000259" key="3">
    <source>
        <dbReference type="PROSITE" id="PS51910"/>
    </source>
</evidence>
<organism evidence="4 5">
    <name type="scientific">Diploptera punctata</name>
    <name type="common">Pacific beetle cockroach</name>
    <dbReference type="NCBI Taxonomy" id="6984"/>
    <lineage>
        <taxon>Eukaryota</taxon>
        <taxon>Metazoa</taxon>
        <taxon>Ecdysozoa</taxon>
        <taxon>Arthropoda</taxon>
        <taxon>Hexapoda</taxon>
        <taxon>Insecta</taxon>
        <taxon>Pterygota</taxon>
        <taxon>Neoptera</taxon>
        <taxon>Polyneoptera</taxon>
        <taxon>Dictyoptera</taxon>
        <taxon>Blattodea</taxon>
        <taxon>Blaberoidea</taxon>
        <taxon>Blaberidae</taxon>
        <taxon>Diplopterinae</taxon>
        <taxon>Diploptera</taxon>
    </lineage>
</organism>
<dbReference type="PANTHER" id="PTHR11177">
    <property type="entry name" value="CHITINASE"/>
    <property type="match status" value="1"/>
</dbReference>
<dbReference type="GO" id="GO:0008061">
    <property type="term" value="F:chitin binding"/>
    <property type="evidence" value="ECO:0007669"/>
    <property type="project" value="InterPro"/>
</dbReference>
<keyword evidence="1" id="KW-1015">Disulfide bond</keyword>
<dbReference type="SMART" id="SM00636">
    <property type="entry name" value="Glyco_18"/>
    <property type="match status" value="1"/>
</dbReference>
<dbReference type="SUPFAM" id="SSF51445">
    <property type="entry name" value="(Trans)glycosidases"/>
    <property type="match status" value="1"/>
</dbReference>